<dbReference type="InterPro" id="IPR036305">
    <property type="entry name" value="RGS_sf"/>
</dbReference>
<keyword evidence="1" id="KW-0734">Signal transduction inhibitor</keyword>
<dbReference type="EMBL" id="LK052893">
    <property type="protein sequence ID" value="CDR41932.1"/>
    <property type="molecule type" value="Genomic_DNA"/>
</dbReference>
<feature type="region of interest" description="Disordered" evidence="2">
    <location>
        <begin position="590"/>
        <end position="619"/>
    </location>
</feature>
<reference evidence="5" key="1">
    <citation type="journal article" date="2014" name="Genome Announc.">
        <title>Genome sequence of the yeast Cyberlindnera fabianii (Hansenula fabianii).</title>
        <authorList>
            <person name="Freel K.C."/>
            <person name="Sarilar V."/>
            <person name="Neuveglise C."/>
            <person name="Devillers H."/>
            <person name="Friedrich A."/>
            <person name="Schacherer J."/>
        </authorList>
    </citation>
    <scope>NUCLEOTIDE SEQUENCE</scope>
    <source>
        <strain evidence="5">YJS4271</strain>
    </source>
</reference>
<dbReference type="SUPFAM" id="SSF48097">
    <property type="entry name" value="Regulator of G-protein signaling, RGS"/>
    <property type="match status" value="1"/>
</dbReference>
<dbReference type="InterPro" id="IPR044926">
    <property type="entry name" value="RGS_subdomain_2"/>
</dbReference>
<protein>
    <submittedName>
        <fullName evidence="5">CYFA0S08e01728g1_1</fullName>
    </submittedName>
</protein>
<dbReference type="Gene3D" id="1.10.10.10">
    <property type="entry name" value="Winged helix-like DNA-binding domain superfamily/Winged helix DNA-binding domain"/>
    <property type="match status" value="1"/>
</dbReference>
<gene>
    <name evidence="5" type="ORF">CYFA0S_08e01728g</name>
</gene>
<name>A0A061AWJ5_CYBFA</name>
<dbReference type="InterPro" id="IPR036390">
    <property type="entry name" value="WH_DNA-bd_sf"/>
</dbReference>
<evidence type="ECO:0000313" key="5">
    <source>
        <dbReference type="EMBL" id="CDR41932.1"/>
    </source>
</evidence>
<dbReference type="InterPro" id="IPR036388">
    <property type="entry name" value="WH-like_DNA-bd_sf"/>
</dbReference>
<dbReference type="PANTHER" id="PTHR10845:SF192">
    <property type="entry name" value="DOUBLE HIT, ISOFORM B"/>
    <property type="match status" value="1"/>
</dbReference>
<dbReference type="SUPFAM" id="SSF46785">
    <property type="entry name" value="Winged helix' DNA-binding domain"/>
    <property type="match status" value="1"/>
</dbReference>
<evidence type="ECO:0000259" key="3">
    <source>
        <dbReference type="PROSITE" id="PS50132"/>
    </source>
</evidence>
<dbReference type="Pfam" id="PF00615">
    <property type="entry name" value="RGS"/>
    <property type="match status" value="1"/>
</dbReference>
<dbReference type="SMART" id="SM00315">
    <property type="entry name" value="RGS"/>
    <property type="match status" value="1"/>
</dbReference>
<organism evidence="5">
    <name type="scientific">Cyberlindnera fabianii</name>
    <name type="common">Yeast</name>
    <name type="synonym">Hansenula fabianii</name>
    <dbReference type="NCBI Taxonomy" id="36022"/>
    <lineage>
        <taxon>Eukaryota</taxon>
        <taxon>Fungi</taxon>
        <taxon>Dikarya</taxon>
        <taxon>Ascomycota</taxon>
        <taxon>Saccharomycotina</taxon>
        <taxon>Saccharomycetes</taxon>
        <taxon>Phaffomycetales</taxon>
        <taxon>Phaffomycetaceae</taxon>
        <taxon>Cyberlindnera</taxon>
    </lineage>
</organism>
<evidence type="ECO:0000259" key="4">
    <source>
        <dbReference type="PROSITE" id="PS50186"/>
    </source>
</evidence>
<dbReference type="GO" id="GO:0030695">
    <property type="term" value="F:GTPase regulator activity"/>
    <property type="evidence" value="ECO:0007669"/>
    <property type="project" value="UniProtKB-ARBA"/>
</dbReference>
<dbReference type="PANTHER" id="PTHR10845">
    <property type="entry name" value="REGULATOR OF G PROTEIN SIGNALING"/>
    <property type="match status" value="1"/>
</dbReference>
<evidence type="ECO:0000256" key="1">
    <source>
        <dbReference type="ARBA" id="ARBA00022700"/>
    </source>
</evidence>
<dbReference type="GO" id="GO:0009968">
    <property type="term" value="P:negative regulation of signal transduction"/>
    <property type="evidence" value="ECO:0007669"/>
    <property type="project" value="UniProtKB-KW"/>
</dbReference>
<dbReference type="InterPro" id="IPR000591">
    <property type="entry name" value="DEP_dom"/>
</dbReference>
<dbReference type="PhylomeDB" id="A0A061AWJ5"/>
<feature type="domain" description="DEP" evidence="4">
    <location>
        <begin position="302"/>
        <end position="386"/>
    </location>
</feature>
<sequence>MADTTKPRLTLPEAVSRKLDKRPDGSIFTRDIKTIYSLMIICLNLQEKPKSKSSGSISLGFLNKQYPFSFSVHEAITTMANLSLNIESSATSTTVSYSIKPDLAVSLLRTFMSAKLIHTPADRTRSVPKDKVLLQPTPKGVAIVQTYCKVNGIKLSSATANPGFTACPSIIRSDFNTMDLFLFERSSITGNIIYSEYFVHLLFTRFLGQTPNVWNPTNPPDEIPTLDHRLQMDDEFDFSNFTNHQFTLTAIQNGVIPGRDQQLVDDKKKLGFSKKTAKRESPFSHSFFTNPDSDSHVQYYVSDKGVRLHQNYKFEGNVTVKYCFSSKSAWQWLMDCTDIMYMSDATNIFYLFYKYGLIEPIILPPSTSTSKKVLTPSKTAFYVPSRRGYDICHWNSGNQTPLTVAFGDEIVTETHGMTLSNEAVIADNQSSSSSEEGSKSDSCRLDLSQITIKTVLSDPGMRYLFRLHLEHEYCAENLDVYMEIRQFSKKMTILRSVMDMQQTTSEANSSKDAAKVKQPSQKVIVRFINECLGLAYRVYSSYIAIGATYQLNIDHRLREKITDAVLHATSPFKARFDDVTRPISVALPQSPEKAHCKESPITSPLDPIPTLSNGPATSVKSPRMINNKNLVIEIPTVDIKPQTASTPTKAEMNKSLTLLHKLYPLFDEVGSQISKMLENDSFPKFLRSETLRGALGVS</sequence>
<dbReference type="OrthoDB" id="196547at2759"/>
<dbReference type="VEuPathDB" id="FungiDB:BON22_4882"/>
<dbReference type="PROSITE" id="PS50132">
    <property type="entry name" value="RGS"/>
    <property type="match status" value="1"/>
</dbReference>
<dbReference type="GO" id="GO:0035556">
    <property type="term" value="P:intracellular signal transduction"/>
    <property type="evidence" value="ECO:0007669"/>
    <property type="project" value="InterPro"/>
</dbReference>
<dbReference type="InterPro" id="IPR016137">
    <property type="entry name" value="RGS"/>
</dbReference>
<dbReference type="PROSITE" id="PS50186">
    <property type="entry name" value="DEP"/>
    <property type="match status" value="1"/>
</dbReference>
<dbReference type="Pfam" id="PF25889">
    <property type="entry name" value="WHD_Fungal_DR"/>
    <property type="match status" value="1"/>
</dbReference>
<dbReference type="SMART" id="SM00049">
    <property type="entry name" value="DEP"/>
    <property type="match status" value="2"/>
</dbReference>
<accession>A0A061AWJ5</accession>
<proteinExistence type="predicted"/>
<dbReference type="InterPro" id="IPR058855">
    <property type="entry name" value="RGS1/SST2-like_Fungal-DR"/>
</dbReference>
<dbReference type="Gene3D" id="1.10.167.10">
    <property type="entry name" value="Regulator of G-protein Signalling 4, domain 2"/>
    <property type="match status" value="1"/>
</dbReference>
<feature type="compositionally biased region" description="Polar residues" evidence="2">
    <location>
        <begin position="610"/>
        <end position="619"/>
    </location>
</feature>
<dbReference type="AlphaFoldDB" id="A0A061AWJ5"/>
<evidence type="ECO:0000256" key="2">
    <source>
        <dbReference type="SAM" id="MobiDB-lite"/>
    </source>
</evidence>
<feature type="domain" description="RGS" evidence="3">
    <location>
        <begin position="451"/>
        <end position="695"/>
    </location>
</feature>
<dbReference type="CDD" id="cd04450">
    <property type="entry name" value="DEP_RGS7-like"/>
    <property type="match status" value="1"/>
</dbReference>